<sequence>MFTRGYLLVILVLTKYADCGVVVPVDSNVLSSTSEESIVAENCNDIAFKLNKPSSSDDDYESIPLCKSSMMKINPNDLIRSRGHDIEDNDKFSQVIEVNVCDNVGASCIFISLLSDIAKSIPCDFTYKEADPNFINELERLDLDLDLENNASSQWLSMESFSCEENDLNNVTHPSHHNHQHHRRFSRPMVEESQESHEYEDIESSCQVRRRTIQPKALNNIYNQLTKVVNTESFVQSINIEECINTKESCNNFIIPPHGKKYICRQKFVRITLKALSERNVVFDDMFYYPSHCLCELVTVKKKTKKPKRGRRCFVINT</sequence>
<dbReference type="GO" id="GO:0005615">
    <property type="term" value="C:extracellular space"/>
    <property type="evidence" value="ECO:0007669"/>
    <property type="project" value="UniProtKB-ARBA"/>
</dbReference>
<accession>A0A9J6C457</accession>
<dbReference type="Proteomes" id="UP001107558">
    <property type="component" value="Chromosome 2"/>
</dbReference>
<organism evidence="7 8">
    <name type="scientific">Polypedilum vanderplanki</name>
    <name type="common">Sleeping chironomid midge</name>
    <dbReference type="NCBI Taxonomy" id="319348"/>
    <lineage>
        <taxon>Eukaryota</taxon>
        <taxon>Metazoa</taxon>
        <taxon>Ecdysozoa</taxon>
        <taxon>Arthropoda</taxon>
        <taxon>Hexapoda</taxon>
        <taxon>Insecta</taxon>
        <taxon>Pterygota</taxon>
        <taxon>Neoptera</taxon>
        <taxon>Endopterygota</taxon>
        <taxon>Diptera</taxon>
        <taxon>Nematocera</taxon>
        <taxon>Chironomoidea</taxon>
        <taxon>Chironomidae</taxon>
        <taxon>Chironominae</taxon>
        <taxon>Polypedilum</taxon>
        <taxon>Polypedilum</taxon>
    </lineage>
</organism>
<dbReference type="InterPro" id="IPR029034">
    <property type="entry name" value="Cystine-knot_cytokine"/>
</dbReference>
<feature type="region of interest" description="Disordered" evidence="4">
    <location>
        <begin position="167"/>
        <end position="194"/>
    </location>
</feature>
<comment type="caution">
    <text evidence="7">The sequence shown here is derived from an EMBL/GenBank/DDBJ whole genome shotgun (WGS) entry which is preliminary data.</text>
</comment>
<feature type="signal peptide" evidence="5">
    <location>
        <begin position="1"/>
        <end position="19"/>
    </location>
</feature>
<dbReference type="InterPro" id="IPR032104">
    <property type="entry name" value="Spaetzle"/>
</dbReference>
<evidence type="ECO:0000256" key="5">
    <source>
        <dbReference type="SAM" id="SignalP"/>
    </source>
</evidence>
<proteinExistence type="predicted"/>
<dbReference type="AlphaFoldDB" id="A0A9J6C457"/>
<dbReference type="GO" id="GO:0045087">
    <property type="term" value="P:innate immune response"/>
    <property type="evidence" value="ECO:0007669"/>
    <property type="project" value="TreeGrafter"/>
</dbReference>
<keyword evidence="1 5" id="KW-0732">Signal</keyword>
<dbReference type="GO" id="GO:0005121">
    <property type="term" value="F:Toll binding"/>
    <property type="evidence" value="ECO:0007669"/>
    <property type="project" value="TreeGrafter"/>
</dbReference>
<dbReference type="EMBL" id="JADBJN010000002">
    <property type="protein sequence ID" value="KAG5676648.1"/>
    <property type="molecule type" value="Genomic_DNA"/>
</dbReference>
<keyword evidence="3" id="KW-0325">Glycoprotein</keyword>
<name>A0A9J6C457_POLVA</name>
<dbReference type="SUPFAM" id="SSF57501">
    <property type="entry name" value="Cystine-knot cytokines"/>
    <property type="match status" value="1"/>
</dbReference>
<keyword evidence="8" id="KW-1185">Reference proteome</keyword>
<protein>
    <recommendedName>
        <fullName evidence="6">Spaetzle domain-containing protein</fullName>
    </recommendedName>
</protein>
<evidence type="ECO:0000259" key="6">
    <source>
        <dbReference type="Pfam" id="PF16077"/>
    </source>
</evidence>
<evidence type="ECO:0000256" key="4">
    <source>
        <dbReference type="SAM" id="MobiDB-lite"/>
    </source>
</evidence>
<evidence type="ECO:0000256" key="1">
    <source>
        <dbReference type="ARBA" id="ARBA00022729"/>
    </source>
</evidence>
<dbReference type="GO" id="GO:0021556">
    <property type="term" value="P:central nervous system formation"/>
    <property type="evidence" value="ECO:0007669"/>
    <property type="project" value="TreeGrafter"/>
</dbReference>
<evidence type="ECO:0000256" key="3">
    <source>
        <dbReference type="ARBA" id="ARBA00023180"/>
    </source>
</evidence>
<dbReference type="PANTHER" id="PTHR23199:SF12">
    <property type="entry name" value="NEUROTROPHIN 1-RELATED"/>
    <property type="match status" value="1"/>
</dbReference>
<gene>
    <name evidence="7" type="ORF">PVAND_006467</name>
</gene>
<evidence type="ECO:0000256" key="2">
    <source>
        <dbReference type="ARBA" id="ARBA00023157"/>
    </source>
</evidence>
<feature type="domain" description="Spaetzle" evidence="6">
    <location>
        <begin position="204"/>
        <end position="296"/>
    </location>
</feature>
<feature type="compositionally biased region" description="Basic residues" evidence="4">
    <location>
        <begin position="174"/>
        <end position="186"/>
    </location>
</feature>
<dbReference type="InterPro" id="IPR052444">
    <property type="entry name" value="Spz/Toll_ligand-like"/>
</dbReference>
<evidence type="ECO:0000313" key="8">
    <source>
        <dbReference type="Proteomes" id="UP001107558"/>
    </source>
</evidence>
<dbReference type="Gene3D" id="2.10.90.10">
    <property type="entry name" value="Cystine-knot cytokines"/>
    <property type="match status" value="1"/>
</dbReference>
<dbReference type="GO" id="GO:0008083">
    <property type="term" value="F:growth factor activity"/>
    <property type="evidence" value="ECO:0007669"/>
    <property type="project" value="TreeGrafter"/>
</dbReference>
<evidence type="ECO:0000313" key="7">
    <source>
        <dbReference type="EMBL" id="KAG5676648.1"/>
    </source>
</evidence>
<reference evidence="7" key="1">
    <citation type="submission" date="2021-03" db="EMBL/GenBank/DDBJ databases">
        <title>Chromosome level genome of the anhydrobiotic midge Polypedilum vanderplanki.</title>
        <authorList>
            <person name="Yoshida Y."/>
            <person name="Kikawada T."/>
            <person name="Gusev O."/>
        </authorList>
    </citation>
    <scope>NUCLEOTIDE SEQUENCE</scope>
    <source>
        <strain evidence="7">NIAS01</strain>
        <tissue evidence="7">Whole body or cell culture</tissue>
    </source>
</reference>
<dbReference type="OrthoDB" id="10496496at2759"/>
<feature type="chain" id="PRO_5039894389" description="Spaetzle domain-containing protein" evidence="5">
    <location>
        <begin position="20"/>
        <end position="318"/>
    </location>
</feature>
<dbReference type="Pfam" id="PF16077">
    <property type="entry name" value="Spaetzle"/>
    <property type="match status" value="1"/>
</dbReference>
<keyword evidence="2" id="KW-1015">Disulfide bond</keyword>
<dbReference type="PANTHER" id="PTHR23199">
    <property type="entry name" value="NEUROTROPHIN 1-RELATED"/>
    <property type="match status" value="1"/>
</dbReference>